<comment type="caution">
    <text evidence="1">The sequence shown here is derived from an EMBL/GenBank/DDBJ whole genome shotgun (WGS) entry which is preliminary data.</text>
</comment>
<dbReference type="PANTHER" id="PTHR33710:SF77">
    <property type="entry name" value="DNASE I-LIKE SUPERFAMILY PROTEIN"/>
    <property type="match status" value="1"/>
</dbReference>
<evidence type="ECO:0008006" key="2">
    <source>
        <dbReference type="Google" id="ProtNLM"/>
    </source>
</evidence>
<evidence type="ECO:0000313" key="1">
    <source>
        <dbReference type="EMBL" id="GEW70212.1"/>
    </source>
</evidence>
<dbReference type="PANTHER" id="PTHR33710">
    <property type="entry name" value="BNAC02G09200D PROTEIN"/>
    <property type="match status" value="1"/>
</dbReference>
<sequence>MVIHYETLVGKKVDEMIMKNFNDGIVDCMEDEVTEDTSGLAKFMTRNEISNVVDGNEVILGGDNVILNPNENSNGINVKSFGVQDFRDSVDVLGLEDVKLTGYFFTWVQKRRDPISGVLKKLDRIMCNDCFMEVYPTTFANFLPFRPSNHSRAILVLLDVLGRKKKALNYLSNKEGFFDKVGRNWNVLVKGHKMFVLVKRLKFLKKHMRDLNRENVNVCEKSKIFKEELCRVQDALSKDPFNVDLREEELLYADAYKKAVLDKELLLKQKSKIKWLKEEDFNTFYFHKIVKGKVIRNIIDVIYNEEGKDPDGLFINKLDLDTAAGMINDVSDMEIISALSDIEDNKASGPDGYTLKKFKSAWKVVGSDFYLAIKEFFSSGKLLGLLQEKFYNSICNAPNRCSVV</sequence>
<organism evidence="1">
    <name type="scientific">Tanacetum cinerariifolium</name>
    <name type="common">Dalmatian daisy</name>
    <name type="synonym">Chrysanthemum cinerariifolium</name>
    <dbReference type="NCBI Taxonomy" id="118510"/>
    <lineage>
        <taxon>Eukaryota</taxon>
        <taxon>Viridiplantae</taxon>
        <taxon>Streptophyta</taxon>
        <taxon>Embryophyta</taxon>
        <taxon>Tracheophyta</taxon>
        <taxon>Spermatophyta</taxon>
        <taxon>Magnoliopsida</taxon>
        <taxon>eudicotyledons</taxon>
        <taxon>Gunneridae</taxon>
        <taxon>Pentapetalae</taxon>
        <taxon>asterids</taxon>
        <taxon>campanulids</taxon>
        <taxon>Asterales</taxon>
        <taxon>Asteraceae</taxon>
        <taxon>Asteroideae</taxon>
        <taxon>Anthemideae</taxon>
        <taxon>Anthemidinae</taxon>
        <taxon>Tanacetum</taxon>
    </lineage>
</organism>
<accession>A0A699H4M0</accession>
<protein>
    <recommendedName>
        <fullName evidence="2">RNA-directed DNA polymerase, eukaryota, reverse transcriptase zinc-binding domain protein</fullName>
    </recommendedName>
</protein>
<dbReference type="AlphaFoldDB" id="A0A699H4M0"/>
<proteinExistence type="predicted"/>
<gene>
    <name evidence="1" type="ORF">Tci_242188</name>
</gene>
<name>A0A699H4M0_TANCI</name>
<dbReference type="EMBL" id="BKCJ010069939">
    <property type="protein sequence ID" value="GEW70212.1"/>
    <property type="molecule type" value="Genomic_DNA"/>
</dbReference>
<reference evidence="1" key="1">
    <citation type="journal article" date="2019" name="Sci. Rep.">
        <title>Draft genome of Tanacetum cinerariifolium, the natural source of mosquito coil.</title>
        <authorList>
            <person name="Yamashiro T."/>
            <person name="Shiraishi A."/>
            <person name="Satake H."/>
            <person name="Nakayama K."/>
        </authorList>
    </citation>
    <scope>NUCLEOTIDE SEQUENCE</scope>
</reference>